<keyword evidence="6 9" id="KW-0472">Membrane</keyword>
<gene>
    <name evidence="10" type="primary">nad1</name>
</gene>
<dbReference type="PROSITE" id="PS00668">
    <property type="entry name" value="COMPLEX1_ND1_2"/>
    <property type="match status" value="1"/>
</dbReference>
<evidence type="ECO:0000256" key="9">
    <source>
        <dbReference type="SAM" id="Phobius"/>
    </source>
</evidence>
<keyword evidence="5 9" id="KW-1133">Transmembrane helix</keyword>
<dbReference type="AlphaFoldDB" id="A0A3G2WHY9"/>
<organism evidence="10">
    <name type="scientific">Ophioplinthus gelida</name>
    <dbReference type="NCBI Taxonomy" id="696348"/>
    <lineage>
        <taxon>Eukaryota</taxon>
        <taxon>Metazoa</taxon>
        <taxon>Echinodermata</taxon>
        <taxon>Eleutherozoa</taxon>
        <taxon>Asterozoa</taxon>
        <taxon>Ophiuroidea</taxon>
        <taxon>Myophiuroidea</taxon>
        <taxon>Metophiurida</taxon>
        <taxon>Ophintegrida</taxon>
        <taxon>Amphilepidida</taxon>
        <taxon>Ophiurina</taxon>
        <taxon>Chilophiurina</taxon>
        <taxon>Ophiuridae</taxon>
        <taxon>Ophiurinae</taxon>
        <taxon>Ophioplinthus</taxon>
    </lineage>
</organism>
<keyword evidence="8" id="KW-0830">Ubiquinone</keyword>
<evidence type="ECO:0000256" key="4">
    <source>
        <dbReference type="ARBA" id="ARBA00022692"/>
    </source>
</evidence>
<dbReference type="Pfam" id="PF00146">
    <property type="entry name" value="NADHdh"/>
    <property type="match status" value="1"/>
</dbReference>
<evidence type="ECO:0000256" key="5">
    <source>
        <dbReference type="ARBA" id="ARBA00022989"/>
    </source>
</evidence>
<geneLocation type="mitochondrion" evidence="10"/>
<feature type="transmembrane region" description="Helical" evidence="9">
    <location>
        <begin position="301"/>
        <end position="322"/>
    </location>
</feature>
<dbReference type="EMBL" id="MH671875">
    <property type="protein sequence ID" value="AYO99581.1"/>
    <property type="molecule type" value="Genomic_DNA"/>
</dbReference>
<feature type="transmembrane region" description="Helical" evidence="9">
    <location>
        <begin position="80"/>
        <end position="99"/>
    </location>
</feature>
<name>A0A3G2WHY9_9ECHI</name>
<dbReference type="InterPro" id="IPR018086">
    <property type="entry name" value="NADH_UbQ_OxRdtase_su1_CS"/>
</dbReference>
<proteinExistence type="inferred from homology"/>
<reference evidence="10" key="1">
    <citation type="journal article" date="2018" name="Mol. Phylogenet. Evol.">
        <title>Conservation of mitochondrial genome arrangements in brittle stars (Echinodermata, Ophiuroidea).</title>
        <authorList>
            <person name="Galaska M.P."/>
            <person name="Li Y."/>
            <person name="Kocot K.M."/>
            <person name="Mahon A.R."/>
            <person name="Halanych K.M."/>
        </authorList>
    </citation>
    <scope>NUCLEOTIDE SEQUENCE</scope>
    <source>
        <strain evidence="10">Op995.3E.2</strain>
    </source>
</reference>
<protein>
    <recommendedName>
        <fullName evidence="3 8">NADH-ubiquinone oxidoreductase chain 1</fullName>
        <ecNumber evidence="8">7.1.1.2</ecNumber>
    </recommendedName>
</protein>
<dbReference type="GO" id="GO:0005743">
    <property type="term" value="C:mitochondrial inner membrane"/>
    <property type="evidence" value="ECO:0007669"/>
    <property type="project" value="UniProtKB-SubCell"/>
</dbReference>
<keyword evidence="4 7" id="KW-0812">Transmembrane</keyword>
<dbReference type="GO" id="GO:0009060">
    <property type="term" value="P:aerobic respiration"/>
    <property type="evidence" value="ECO:0007669"/>
    <property type="project" value="TreeGrafter"/>
</dbReference>
<evidence type="ECO:0000256" key="3">
    <source>
        <dbReference type="ARBA" id="ARBA00021009"/>
    </source>
</evidence>
<feature type="transmembrane region" description="Helical" evidence="9">
    <location>
        <begin position="12"/>
        <end position="34"/>
    </location>
</feature>
<evidence type="ECO:0000256" key="1">
    <source>
        <dbReference type="ARBA" id="ARBA00004141"/>
    </source>
</evidence>
<dbReference type="GO" id="GO:0008137">
    <property type="term" value="F:NADH dehydrogenase (ubiquinone) activity"/>
    <property type="evidence" value="ECO:0007669"/>
    <property type="project" value="UniProtKB-EC"/>
</dbReference>
<evidence type="ECO:0000313" key="10">
    <source>
        <dbReference type="EMBL" id="AYO99581.1"/>
    </source>
</evidence>
<dbReference type="PANTHER" id="PTHR11432">
    <property type="entry name" value="NADH DEHYDROGENASE SUBUNIT 1"/>
    <property type="match status" value="1"/>
</dbReference>
<keyword evidence="8 10" id="KW-0496">Mitochondrion</keyword>
<feature type="transmembrane region" description="Helical" evidence="9">
    <location>
        <begin position="151"/>
        <end position="173"/>
    </location>
</feature>
<evidence type="ECO:0000256" key="2">
    <source>
        <dbReference type="ARBA" id="ARBA00010535"/>
    </source>
</evidence>
<keyword evidence="7" id="KW-0520">NAD</keyword>
<feature type="transmembrane region" description="Helical" evidence="9">
    <location>
        <begin position="111"/>
        <end position="131"/>
    </location>
</feature>
<dbReference type="PROSITE" id="PS00667">
    <property type="entry name" value="COMPLEX1_ND1_1"/>
    <property type="match status" value="1"/>
</dbReference>
<sequence>MNQFHPLFYGYIHLTSLWVFLIPMLISVALLTLLERKTLGYIQLRKGPNLIGPLGLLQPFADGLKLFIKEPLKPSNASTIFYITSPPLFFFLAILLWSITPVNNSNINISLSFLFILTITNLTVYPILGAGWSSNSKWALLGALRAVAQTISYEVSLGLIVIPLVILVGSWGLTSFSSLQSNHIWIIYPCLPLFMLWFISSLAETNRTPFDLAEGESELVSGYNVEYAGAAFALFFIGEYANIIFINILTVVLFLGPYQPHYNAFALIVKSLILIFIFLWVRSSFPRVRYDQLMALMWKNFLPLTLSLLPFYFVLSLVTNAIPPHF</sequence>
<dbReference type="InterPro" id="IPR001694">
    <property type="entry name" value="NADH_UbQ_OxRdtase_su1/FPO"/>
</dbReference>
<comment type="subcellular location">
    <subcellularLocation>
        <location evidence="1">Membrane</location>
        <topology evidence="1">Multi-pass membrane protein</topology>
    </subcellularLocation>
    <subcellularLocation>
        <location evidence="7">Mitochondrion inner membrane</location>
        <topology evidence="7">Multi-pass membrane protein</topology>
    </subcellularLocation>
</comment>
<evidence type="ECO:0000256" key="6">
    <source>
        <dbReference type="ARBA" id="ARBA00023136"/>
    </source>
</evidence>
<feature type="transmembrane region" description="Helical" evidence="9">
    <location>
        <begin position="227"/>
        <end position="255"/>
    </location>
</feature>
<feature type="transmembrane region" description="Helical" evidence="9">
    <location>
        <begin position="262"/>
        <end position="281"/>
    </location>
</feature>
<comment type="catalytic activity">
    <reaction evidence="8">
        <text>a ubiquinone + NADH + 5 H(+)(in) = a ubiquinol + NAD(+) + 4 H(+)(out)</text>
        <dbReference type="Rhea" id="RHEA:29091"/>
        <dbReference type="Rhea" id="RHEA-COMP:9565"/>
        <dbReference type="Rhea" id="RHEA-COMP:9566"/>
        <dbReference type="ChEBI" id="CHEBI:15378"/>
        <dbReference type="ChEBI" id="CHEBI:16389"/>
        <dbReference type="ChEBI" id="CHEBI:17976"/>
        <dbReference type="ChEBI" id="CHEBI:57540"/>
        <dbReference type="ChEBI" id="CHEBI:57945"/>
        <dbReference type="EC" id="7.1.1.2"/>
    </reaction>
</comment>
<evidence type="ECO:0000256" key="7">
    <source>
        <dbReference type="RuleBase" id="RU000471"/>
    </source>
</evidence>
<dbReference type="EC" id="7.1.1.2" evidence="8"/>
<dbReference type="HAMAP" id="MF_01350">
    <property type="entry name" value="NDH1_NuoH"/>
    <property type="match status" value="1"/>
</dbReference>
<comment type="similarity">
    <text evidence="2 7">Belongs to the complex I subunit 1 family.</text>
</comment>
<dbReference type="GO" id="GO:0003954">
    <property type="term" value="F:NADH dehydrogenase activity"/>
    <property type="evidence" value="ECO:0007669"/>
    <property type="project" value="TreeGrafter"/>
</dbReference>
<evidence type="ECO:0000256" key="8">
    <source>
        <dbReference type="RuleBase" id="RU000473"/>
    </source>
</evidence>
<dbReference type="PANTHER" id="PTHR11432:SF3">
    <property type="entry name" value="NADH-UBIQUINONE OXIDOREDUCTASE CHAIN 1"/>
    <property type="match status" value="1"/>
</dbReference>
<accession>A0A3G2WHY9</accession>
<feature type="transmembrane region" description="Helical" evidence="9">
    <location>
        <begin position="185"/>
        <end position="203"/>
    </location>
</feature>